<dbReference type="PANTHER" id="PTHR43689:SF53">
    <property type="entry name" value="ALPHA_BETA-HYDROLASES SUPERFAMILY PROTEIN"/>
    <property type="match status" value="1"/>
</dbReference>
<organism evidence="2 3">
    <name type="scientific">Dorcoceras hygrometricum</name>
    <dbReference type="NCBI Taxonomy" id="472368"/>
    <lineage>
        <taxon>Eukaryota</taxon>
        <taxon>Viridiplantae</taxon>
        <taxon>Streptophyta</taxon>
        <taxon>Embryophyta</taxon>
        <taxon>Tracheophyta</taxon>
        <taxon>Spermatophyta</taxon>
        <taxon>Magnoliopsida</taxon>
        <taxon>eudicotyledons</taxon>
        <taxon>Gunneridae</taxon>
        <taxon>Pentapetalae</taxon>
        <taxon>asterids</taxon>
        <taxon>lamiids</taxon>
        <taxon>Lamiales</taxon>
        <taxon>Gesneriaceae</taxon>
        <taxon>Didymocarpoideae</taxon>
        <taxon>Trichosporeae</taxon>
        <taxon>Loxocarpinae</taxon>
        <taxon>Dorcoceras</taxon>
    </lineage>
</organism>
<evidence type="ECO:0000256" key="1">
    <source>
        <dbReference type="SAM" id="MobiDB-lite"/>
    </source>
</evidence>
<dbReference type="EMBL" id="KV017470">
    <property type="protein sequence ID" value="KZV18355.1"/>
    <property type="molecule type" value="Genomic_DNA"/>
</dbReference>
<dbReference type="AlphaFoldDB" id="A0A2Z7AAE9"/>
<sequence>MASFVHNALQVNFDSVLTMADEGMVKIFRSPEESGLRGFLGVSGSVYEKALQQESFVDLFNLPSEGILGFTNLPGKAVADMNEMFSATDAHFRPSSKNKDMKVEYRLLNDIVAKSLTAKAGSFDAVTTERFDIMSYAYGVRLSLLLEKLVQDDLGESVALHPLKVLNTKSVHTYKLKNLASVKLEGATKPIGEKAVGALEPKTKKKALHKGKRPMEEVPVQHAQVRPVASSNSAERPLATLAVTRSGGALVKRKIILASSDSEPIASMELPVHRTRRLRHDWISILEGPEEEAADAAQMGSTAGGEDIPEAAGNADDDGRLDTESTRAAEEMASDCPPGGQARADPFKMVDQLLEISVKVHWESFDLQKSSANCDLMSIRRLEGELLQAKDIYRAYRAQAGFLLEAPESSVLADTSNADTCYFDTSQVTDELVQIILDPGREPGAVYVFLEFICYSDGPLPEELLPQVKCPVLIAWGDKDPWEPIDLGKAYAHFDSVEDFVVLPDVGHCPQDEAPHLVNPLIVSFVAKHVQVAGHSP</sequence>
<reference evidence="2 3" key="1">
    <citation type="journal article" date="2015" name="Proc. Natl. Acad. Sci. U.S.A.">
        <title>The resurrection genome of Boea hygrometrica: A blueprint for survival of dehydration.</title>
        <authorList>
            <person name="Xiao L."/>
            <person name="Yang G."/>
            <person name="Zhang L."/>
            <person name="Yang X."/>
            <person name="Zhao S."/>
            <person name="Ji Z."/>
            <person name="Zhou Q."/>
            <person name="Hu M."/>
            <person name="Wang Y."/>
            <person name="Chen M."/>
            <person name="Xu Y."/>
            <person name="Jin H."/>
            <person name="Xiao X."/>
            <person name="Hu G."/>
            <person name="Bao F."/>
            <person name="Hu Y."/>
            <person name="Wan P."/>
            <person name="Li L."/>
            <person name="Deng X."/>
            <person name="Kuang T."/>
            <person name="Xiang C."/>
            <person name="Zhu J.K."/>
            <person name="Oliver M.J."/>
            <person name="He Y."/>
        </authorList>
    </citation>
    <scope>NUCLEOTIDE SEQUENCE [LARGE SCALE GENOMIC DNA]</scope>
    <source>
        <strain evidence="3">cv. XS01</strain>
    </source>
</reference>
<accession>A0A2Z7AAE9</accession>
<dbReference type="Gene3D" id="3.40.50.1820">
    <property type="entry name" value="alpha/beta hydrolase"/>
    <property type="match status" value="1"/>
</dbReference>
<dbReference type="SUPFAM" id="SSF53474">
    <property type="entry name" value="alpha/beta-Hydrolases"/>
    <property type="match status" value="1"/>
</dbReference>
<dbReference type="InterPro" id="IPR029058">
    <property type="entry name" value="AB_hydrolase_fold"/>
</dbReference>
<keyword evidence="3" id="KW-1185">Reference proteome</keyword>
<protein>
    <submittedName>
        <fullName evidence="2">Pheophytinase, chloroplastic</fullName>
    </submittedName>
</protein>
<name>A0A2Z7AAE9_9LAMI</name>
<evidence type="ECO:0000313" key="3">
    <source>
        <dbReference type="Proteomes" id="UP000250235"/>
    </source>
</evidence>
<feature type="region of interest" description="Disordered" evidence="1">
    <location>
        <begin position="204"/>
        <end position="232"/>
    </location>
</feature>
<feature type="region of interest" description="Disordered" evidence="1">
    <location>
        <begin position="292"/>
        <end position="321"/>
    </location>
</feature>
<dbReference type="OrthoDB" id="408373at2759"/>
<evidence type="ECO:0000313" key="2">
    <source>
        <dbReference type="EMBL" id="KZV18355.1"/>
    </source>
</evidence>
<dbReference type="Proteomes" id="UP000250235">
    <property type="component" value="Unassembled WGS sequence"/>
</dbReference>
<dbReference type="PANTHER" id="PTHR43689">
    <property type="entry name" value="HYDROLASE"/>
    <property type="match status" value="1"/>
</dbReference>
<gene>
    <name evidence="2" type="ORF">F511_10724</name>
</gene>
<proteinExistence type="predicted"/>